<gene>
    <name evidence="1" type="ORF">EVAR_85853_1</name>
</gene>
<name>A0A4C1US60_EUMVA</name>
<organism evidence="1 2">
    <name type="scientific">Eumeta variegata</name>
    <name type="common">Bagworm moth</name>
    <name type="synonym">Eumeta japonica</name>
    <dbReference type="NCBI Taxonomy" id="151549"/>
    <lineage>
        <taxon>Eukaryota</taxon>
        <taxon>Metazoa</taxon>
        <taxon>Ecdysozoa</taxon>
        <taxon>Arthropoda</taxon>
        <taxon>Hexapoda</taxon>
        <taxon>Insecta</taxon>
        <taxon>Pterygota</taxon>
        <taxon>Neoptera</taxon>
        <taxon>Endopterygota</taxon>
        <taxon>Lepidoptera</taxon>
        <taxon>Glossata</taxon>
        <taxon>Ditrysia</taxon>
        <taxon>Tineoidea</taxon>
        <taxon>Psychidae</taxon>
        <taxon>Oiketicinae</taxon>
        <taxon>Eumeta</taxon>
    </lineage>
</organism>
<accession>A0A4C1US60</accession>
<proteinExistence type="predicted"/>
<keyword evidence="2" id="KW-1185">Reference proteome</keyword>
<dbReference type="Proteomes" id="UP000299102">
    <property type="component" value="Unassembled WGS sequence"/>
</dbReference>
<sequence length="126" mass="14278">MNTCHEKYFLLYCNAYDKTVLNGFRIGPLSHARPKSSYAQKESCFNAPCTLVDVTVGNFLKMCLVGMKRVRYLSILWNQYSIIWIEIRSGEADSRVSVAQLAEGEAAMMMMLMMMVVMINVTNDAS</sequence>
<dbReference type="EMBL" id="BGZK01000209">
    <property type="protein sequence ID" value="GBP28654.1"/>
    <property type="molecule type" value="Genomic_DNA"/>
</dbReference>
<evidence type="ECO:0000313" key="2">
    <source>
        <dbReference type="Proteomes" id="UP000299102"/>
    </source>
</evidence>
<reference evidence="1 2" key="1">
    <citation type="journal article" date="2019" name="Commun. Biol.">
        <title>The bagworm genome reveals a unique fibroin gene that provides high tensile strength.</title>
        <authorList>
            <person name="Kono N."/>
            <person name="Nakamura H."/>
            <person name="Ohtoshi R."/>
            <person name="Tomita M."/>
            <person name="Numata K."/>
            <person name="Arakawa K."/>
        </authorList>
    </citation>
    <scope>NUCLEOTIDE SEQUENCE [LARGE SCALE GENOMIC DNA]</scope>
</reference>
<comment type="caution">
    <text evidence="1">The sequence shown here is derived from an EMBL/GenBank/DDBJ whole genome shotgun (WGS) entry which is preliminary data.</text>
</comment>
<dbReference type="AlphaFoldDB" id="A0A4C1US60"/>
<evidence type="ECO:0000313" key="1">
    <source>
        <dbReference type="EMBL" id="GBP28654.1"/>
    </source>
</evidence>
<protein>
    <submittedName>
        <fullName evidence="1">Uncharacterized protein</fullName>
    </submittedName>
</protein>